<protein>
    <submittedName>
        <fullName evidence="1">Uncharacterized protein</fullName>
    </submittedName>
</protein>
<name>A0A8S5P5N2_9CAUD</name>
<accession>A0A8S5P5N2</accession>
<organism evidence="1">
    <name type="scientific">Herelleviridae sp. cttEB8</name>
    <dbReference type="NCBI Taxonomy" id="2825832"/>
    <lineage>
        <taxon>Viruses</taxon>
        <taxon>Duplodnaviria</taxon>
        <taxon>Heunggongvirae</taxon>
        <taxon>Uroviricota</taxon>
        <taxon>Caudoviricetes</taxon>
        <taxon>Herelleviridae</taxon>
    </lineage>
</organism>
<sequence length="243" mass="28876">MEIKGKVHCFFEQSATFRDEFRKLGYESFDYDIQNSFGKTDYQIDLFVEIEKAYDEEESIFNNITKDDLIIAFFPCIYFEAMQANYYQMACNNLYCKDKKEQYSIVLERINNRNKFYILLYKLFAVCDLKGLRLIVENPATQPHYLLFPANFIPYTFIDKDRTKRGDYFKKPTAYWFVNCKPTNGRSYQKPIQTKTIMKSKMGKKAGICSEERSMISPDYARNFICDFILGKVQKHTQLDLFK</sequence>
<reference evidence="1" key="1">
    <citation type="journal article" date="2021" name="Proc. Natl. Acad. Sci. U.S.A.">
        <title>A Catalog of Tens of Thousands of Viruses from Human Metagenomes Reveals Hidden Associations with Chronic Diseases.</title>
        <authorList>
            <person name="Tisza M.J."/>
            <person name="Buck C.B."/>
        </authorList>
    </citation>
    <scope>NUCLEOTIDE SEQUENCE</scope>
    <source>
        <strain evidence="1">CttEB8</strain>
    </source>
</reference>
<evidence type="ECO:0000313" key="1">
    <source>
        <dbReference type="EMBL" id="DAE02390.1"/>
    </source>
</evidence>
<proteinExistence type="predicted"/>
<dbReference type="EMBL" id="BK015344">
    <property type="protein sequence ID" value="DAE02390.1"/>
    <property type="molecule type" value="Genomic_DNA"/>
</dbReference>